<keyword evidence="1" id="KW-0812">Transmembrane</keyword>
<accession>A0A1C5GU05</accession>
<dbReference type="Proteomes" id="UP000199360">
    <property type="component" value="Unassembled WGS sequence"/>
</dbReference>
<keyword evidence="1" id="KW-1133">Transmembrane helix</keyword>
<dbReference type="InterPro" id="IPR002109">
    <property type="entry name" value="Glutaredoxin"/>
</dbReference>
<evidence type="ECO:0000256" key="1">
    <source>
        <dbReference type="SAM" id="Phobius"/>
    </source>
</evidence>
<dbReference type="InterPro" id="IPR051548">
    <property type="entry name" value="Grx-like_ET"/>
</dbReference>
<dbReference type="InterPro" id="IPR036249">
    <property type="entry name" value="Thioredoxin-like_sf"/>
</dbReference>
<name>A0A1C5GU05_9ACTN</name>
<dbReference type="GO" id="GO:0045454">
    <property type="term" value="P:cell redox homeostasis"/>
    <property type="evidence" value="ECO:0007669"/>
    <property type="project" value="TreeGrafter"/>
</dbReference>
<keyword evidence="1" id="KW-0472">Membrane</keyword>
<dbReference type="STRING" id="745366.GA0070213_101533"/>
<feature type="domain" description="Glutaredoxin" evidence="2">
    <location>
        <begin position="67"/>
        <end position="121"/>
    </location>
</feature>
<dbReference type="EMBL" id="FMDM01000001">
    <property type="protein sequence ID" value="SCG37037.1"/>
    <property type="molecule type" value="Genomic_DNA"/>
</dbReference>
<dbReference type="PANTHER" id="PTHR34386">
    <property type="entry name" value="GLUTAREDOXIN"/>
    <property type="match status" value="1"/>
</dbReference>
<evidence type="ECO:0000259" key="2">
    <source>
        <dbReference type="Pfam" id="PF00462"/>
    </source>
</evidence>
<evidence type="ECO:0000313" key="3">
    <source>
        <dbReference type="EMBL" id="SCG37037.1"/>
    </source>
</evidence>
<protein>
    <submittedName>
        <fullName evidence="3">Mycoredoxin</fullName>
    </submittedName>
</protein>
<proteinExistence type="predicted"/>
<dbReference type="PROSITE" id="PS51354">
    <property type="entry name" value="GLUTAREDOXIN_2"/>
    <property type="match status" value="1"/>
</dbReference>
<dbReference type="AlphaFoldDB" id="A0A1C5GU05"/>
<dbReference type="GO" id="GO:0009055">
    <property type="term" value="F:electron transfer activity"/>
    <property type="evidence" value="ECO:0007669"/>
    <property type="project" value="TreeGrafter"/>
</dbReference>
<gene>
    <name evidence="3" type="ORF">GA0070213_101533</name>
</gene>
<dbReference type="OrthoDB" id="8991911at2"/>
<feature type="transmembrane region" description="Helical" evidence="1">
    <location>
        <begin position="31"/>
        <end position="47"/>
    </location>
</feature>
<dbReference type="Gene3D" id="3.40.30.10">
    <property type="entry name" value="Glutaredoxin"/>
    <property type="match status" value="1"/>
</dbReference>
<dbReference type="SUPFAM" id="SSF52833">
    <property type="entry name" value="Thioredoxin-like"/>
    <property type="match status" value="1"/>
</dbReference>
<dbReference type="RefSeq" id="WP_091056362.1">
    <property type="nucleotide sequence ID" value="NZ_FMDM01000001.1"/>
</dbReference>
<sequence length="149" mass="15893">MARSWWLAGLMLVTGVLVGVAQDGVVPSTLGVVGFAVLAVLFSPLAFPRSLSAEQARARSARDGRPVVYWRPGCTYCLRLRLRLGRRARQAHWVDIWRDPEGAAAVREVTGGDETVPTVVLPDGAVVNPDPAWLRARLAAGAAGGGRPD</sequence>
<organism evidence="3 4">
    <name type="scientific">Micromonospora humi</name>
    <dbReference type="NCBI Taxonomy" id="745366"/>
    <lineage>
        <taxon>Bacteria</taxon>
        <taxon>Bacillati</taxon>
        <taxon>Actinomycetota</taxon>
        <taxon>Actinomycetes</taxon>
        <taxon>Micromonosporales</taxon>
        <taxon>Micromonosporaceae</taxon>
        <taxon>Micromonospora</taxon>
    </lineage>
</organism>
<keyword evidence="4" id="KW-1185">Reference proteome</keyword>
<reference evidence="4" key="1">
    <citation type="submission" date="2016-06" db="EMBL/GenBank/DDBJ databases">
        <authorList>
            <person name="Varghese N."/>
            <person name="Submissions Spin"/>
        </authorList>
    </citation>
    <scope>NUCLEOTIDE SEQUENCE [LARGE SCALE GENOMIC DNA]</scope>
    <source>
        <strain evidence="4">DSM 45647</strain>
    </source>
</reference>
<dbReference type="Pfam" id="PF00462">
    <property type="entry name" value="Glutaredoxin"/>
    <property type="match status" value="1"/>
</dbReference>
<dbReference type="PANTHER" id="PTHR34386:SF1">
    <property type="entry name" value="GLUTAREDOXIN-LIKE PROTEIN NRDH"/>
    <property type="match status" value="1"/>
</dbReference>
<evidence type="ECO:0000313" key="4">
    <source>
        <dbReference type="Proteomes" id="UP000199360"/>
    </source>
</evidence>